<feature type="region of interest" description="Disordered" evidence="1">
    <location>
        <begin position="1"/>
        <end position="24"/>
    </location>
</feature>
<reference evidence="2" key="2">
    <citation type="submission" date="2021-12" db="EMBL/GenBank/DDBJ databases">
        <title>Resequencing data analysis of finger millet.</title>
        <authorList>
            <person name="Hatakeyama M."/>
            <person name="Aluri S."/>
            <person name="Balachadran M.T."/>
            <person name="Sivarajan S.R."/>
            <person name="Poveda L."/>
            <person name="Shimizu-Inatsugi R."/>
            <person name="Schlapbach R."/>
            <person name="Sreeman S.M."/>
            <person name="Shimizu K.K."/>
        </authorList>
    </citation>
    <scope>NUCLEOTIDE SEQUENCE</scope>
</reference>
<proteinExistence type="predicted"/>
<sequence length="121" mass="12462">MLNSGVCDGEGSQGRGGGGDLTDVNEIENGGLNLLCHPIVPPTGFGVSMLPQGLFADIGQAMPPHGGQEPISNPPDHPGTEDQETNITGAAMILGGQFSLTRLHGQWKPALPSITEGSVMY</sequence>
<evidence type="ECO:0000256" key="1">
    <source>
        <dbReference type="SAM" id="MobiDB-lite"/>
    </source>
</evidence>
<dbReference type="EMBL" id="BQKI01000001">
    <property type="protein sequence ID" value="GJM84359.1"/>
    <property type="molecule type" value="Genomic_DNA"/>
</dbReference>
<protein>
    <submittedName>
        <fullName evidence="2">Uncharacterized protein</fullName>
    </submittedName>
</protein>
<comment type="caution">
    <text evidence="2">The sequence shown here is derived from an EMBL/GenBank/DDBJ whole genome shotgun (WGS) entry which is preliminary data.</text>
</comment>
<dbReference type="AlphaFoldDB" id="A0AAV5BAL9"/>
<organism evidence="2 3">
    <name type="scientific">Eleusine coracana subsp. coracana</name>
    <dbReference type="NCBI Taxonomy" id="191504"/>
    <lineage>
        <taxon>Eukaryota</taxon>
        <taxon>Viridiplantae</taxon>
        <taxon>Streptophyta</taxon>
        <taxon>Embryophyta</taxon>
        <taxon>Tracheophyta</taxon>
        <taxon>Spermatophyta</taxon>
        <taxon>Magnoliopsida</taxon>
        <taxon>Liliopsida</taxon>
        <taxon>Poales</taxon>
        <taxon>Poaceae</taxon>
        <taxon>PACMAD clade</taxon>
        <taxon>Chloridoideae</taxon>
        <taxon>Cynodonteae</taxon>
        <taxon>Eleusininae</taxon>
        <taxon>Eleusine</taxon>
    </lineage>
</organism>
<gene>
    <name evidence="2" type="primary">ga00020</name>
    <name evidence="2" type="ORF">PR202_ga00020</name>
</gene>
<dbReference type="Proteomes" id="UP001054889">
    <property type="component" value="Unassembled WGS sequence"/>
</dbReference>
<evidence type="ECO:0000313" key="2">
    <source>
        <dbReference type="EMBL" id="GJM84359.1"/>
    </source>
</evidence>
<name>A0AAV5BAL9_ELECO</name>
<feature type="compositionally biased region" description="Gly residues" evidence="1">
    <location>
        <begin position="11"/>
        <end position="20"/>
    </location>
</feature>
<accession>A0AAV5BAL9</accession>
<reference evidence="2" key="1">
    <citation type="journal article" date="2018" name="DNA Res.">
        <title>Multiple hybrid de novo genome assembly of finger millet, an orphan allotetraploid crop.</title>
        <authorList>
            <person name="Hatakeyama M."/>
            <person name="Aluri S."/>
            <person name="Balachadran M.T."/>
            <person name="Sivarajan S.R."/>
            <person name="Patrignani A."/>
            <person name="Gruter S."/>
            <person name="Poveda L."/>
            <person name="Shimizu-Inatsugi R."/>
            <person name="Baeten J."/>
            <person name="Francoijs K.J."/>
            <person name="Nataraja K.N."/>
            <person name="Reddy Y.A.N."/>
            <person name="Phadnis S."/>
            <person name="Ravikumar R.L."/>
            <person name="Schlapbach R."/>
            <person name="Sreeman S.M."/>
            <person name="Shimizu K.K."/>
        </authorList>
    </citation>
    <scope>NUCLEOTIDE SEQUENCE</scope>
</reference>
<keyword evidence="3" id="KW-1185">Reference proteome</keyword>
<evidence type="ECO:0000313" key="3">
    <source>
        <dbReference type="Proteomes" id="UP001054889"/>
    </source>
</evidence>
<feature type="region of interest" description="Disordered" evidence="1">
    <location>
        <begin position="58"/>
        <end position="84"/>
    </location>
</feature>